<organism evidence="8 9">
    <name type="scientific">Salix purpurea</name>
    <name type="common">Purple osier willow</name>
    <dbReference type="NCBI Taxonomy" id="77065"/>
    <lineage>
        <taxon>Eukaryota</taxon>
        <taxon>Viridiplantae</taxon>
        <taxon>Streptophyta</taxon>
        <taxon>Embryophyta</taxon>
        <taxon>Tracheophyta</taxon>
        <taxon>Spermatophyta</taxon>
        <taxon>Magnoliopsida</taxon>
        <taxon>eudicotyledons</taxon>
        <taxon>Gunneridae</taxon>
        <taxon>Pentapetalae</taxon>
        <taxon>rosids</taxon>
        <taxon>fabids</taxon>
        <taxon>Malpighiales</taxon>
        <taxon>Salicaceae</taxon>
        <taxon>Saliceae</taxon>
        <taxon>Salix</taxon>
    </lineage>
</organism>
<keyword evidence="4" id="KW-0808">Transferase</keyword>
<dbReference type="AlphaFoldDB" id="A0A9Q0VY13"/>
<dbReference type="CDD" id="cd06429">
    <property type="entry name" value="GT8_like_1"/>
    <property type="match status" value="1"/>
</dbReference>
<sequence length="701" mass="80338">MRNLVIGLLFLTVLSPIFLYTDMLSASFTPYSSKQEDVNAFTLPSDTRHLNVLPQEESSTVIKEPIGIVYTDHTNPSSNTNLTQKDLQLPDAREHKYARVLSATDEKGHSQTDNIIKQVIQTTNQEEEEEEESQKDNGSDRESHQKTTQDQLEQQSAVNSGKDDEKDAPIAETNKQTDQTAMPDARVRQFRDQLIRARVYLSLPATKNNPHFTRELRMRVKEVQRVLVDATKDSDLPKNAYAKLNAMDQLLEKGKQMQDDCATMVKKLRAMLQSTEEQLRVHKKQTMFLTQLTAKTRKLDDPSLHHIALFSDNVLAAAVVVNSTITNSKHPSKLVFHVVSDRLNYAAMRMWFLVNPPGRATIQVQNIEEFTWLNSSYSPVLKQLGSRSMIDYYFRAARASSDSNLKYRNPKYLSILNHLRFYLPEIFPKLNKVLFLDDDIVVQKDLTGLWSLDLKGNVNGAVETCGESFHRFDRYLNFSNPLISKNFDPRACGWAYGMNIFDLKEWKRQNITDVYHTWQKLNHDRQLWKLGTLPPGLITFWKRTHPLDRHWHVLGLGYNPNVNQRDIERAAVIHYNGNMKPWLEIGIPKYRTPCKCHANILKVCITLSALPRPVPTILQKREASMQSILERRSKMYAAYLVVTGCHATSRIMELAFGVLHLIHVIYLDTGMSLIAPVTVICFSCVPVSFLASVWIPERVES</sequence>
<evidence type="ECO:0000256" key="3">
    <source>
        <dbReference type="ARBA" id="ARBA00022676"/>
    </source>
</evidence>
<keyword evidence="6" id="KW-0812">Transmembrane</keyword>
<evidence type="ECO:0000256" key="7">
    <source>
        <dbReference type="SAM" id="SignalP"/>
    </source>
</evidence>
<evidence type="ECO:0000256" key="2">
    <source>
        <dbReference type="ARBA" id="ARBA00006351"/>
    </source>
</evidence>
<evidence type="ECO:0000256" key="1">
    <source>
        <dbReference type="ARBA" id="ARBA00004877"/>
    </source>
</evidence>
<dbReference type="EMBL" id="JAPFFK010000007">
    <property type="protein sequence ID" value="KAJ6756847.1"/>
    <property type="molecule type" value="Genomic_DNA"/>
</dbReference>
<keyword evidence="3" id="KW-0328">Glycosyltransferase</keyword>
<dbReference type="PANTHER" id="PTHR32116:SF7">
    <property type="entry name" value="GALACTURONOSYLTRANSFERASE 4-RELATED"/>
    <property type="match status" value="1"/>
</dbReference>
<comment type="caution">
    <text evidence="8">The sequence shown here is derived from an EMBL/GenBank/DDBJ whole genome shotgun (WGS) entry which is preliminary data.</text>
</comment>
<feature type="region of interest" description="Disordered" evidence="5">
    <location>
        <begin position="72"/>
        <end position="91"/>
    </location>
</feature>
<dbReference type="SUPFAM" id="SSF53448">
    <property type="entry name" value="Nucleotide-diphospho-sugar transferases"/>
    <property type="match status" value="1"/>
</dbReference>
<dbReference type="InterPro" id="IPR029993">
    <property type="entry name" value="GAUT"/>
</dbReference>
<dbReference type="OrthoDB" id="411524at2759"/>
<proteinExistence type="inferred from homology"/>
<feature type="region of interest" description="Disordered" evidence="5">
    <location>
        <begin position="122"/>
        <end position="185"/>
    </location>
</feature>
<evidence type="ECO:0000256" key="6">
    <source>
        <dbReference type="SAM" id="Phobius"/>
    </source>
</evidence>
<feature type="transmembrane region" description="Helical" evidence="6">
    <location>
        <begin position="673"/>
        <end position="695"/>
    </location>
</feature>
<comment type="pathway">
    <text evidence="1">Glycan metabolism; pectin biosynthesis.</text>
</comment>
<protein>
    <submittedName>
        <fullName evidence="8">GALACTURONOSYLTRANSFERASE 4-RELATED</fullName>
    </submittedName>
</protein>
<dbReference type="Proteomes" id="UP001151532">
    <property type="component" value="Chromosome 16"/>
</dbReference>
<feature type="chain" id="PRO_5040231498" evidence="7">
    <location>
        <begin position="20"/>
        <end position="701"/>
    </location>
</feature>
<name>A0A9Q0VY13_SALPP</name>
<keyword evidence="9" id="KW-1185">Reference proteome</keyword>
<dbReference type="InterPro" id="IPR002495">
    <property type="entry name" value="Glyco_trans_8"/>
</dbReference>
<keyword evidence="6" id="KW-0472">Membrane</keyword>
<evidence type="ECO:0000313" key="9">
    <source>
        <dbReference type="Proteomes" id="UP001151532"/>
    </source>
</evidence>
<reference evidence="8" key="2">
    <citation type="journal article" date="2023" name="Int. J. Mol. Sci.">
        <title>De Novo Assembly and Annotation of 11 Diverse Shrub Willow (Salix) Genomes Reveals Novel Gene Organization in Sex-Linked Regions.</title>
        <authorList>
            <person name="Hyden B."/>
            <person name="Feng K."/>
            <person name="Yates T.B."/>
            <person name="Jawdy S."/>
            <person name="Cereghino C."/>
            <person name="Smart L.B."/>
            <person name="Muchero W."/>
        </authorList>
    </citation>
    <scope>NUCLEOTIDE SEQUENCE</scope>
    <source>
        <tissue evidence="8">Shoot tip</tissue>
    </source>
</reference>
<accession>A0A9Q0VY13</accession>
<dbReference type="InterPro" id="IPR029044">
    <property type="entry name" value="Nucleotide-diphossugar_trans"/>
</dbReference>
<feature type="compositionally biased region" description="Basic and acidic residues" evidence="5">
    <location>
        <begin position="134"/>
        <end position="147"/>
    </location>
</feature>
<dbReference type="GO" id="GO:0047262">
    <property type="term" value="F:polygalacturonate 4-alpha-galacturonosyltransferase activity"/>
    <property type="evidence" value="ECO:0007669"/>
    <property type="project" value="InterPro"/>
</dbReference>
<dbReference type="Gene3D" id="3.90.550.10">
    <property type="entry name" value="Spore Coat Polysaccharide Biosynthesis Protein SpsA, Chain A"/>
    <property type="match status" value="1"/>
</dbReference>
<feature type="compositionally biased region" description="Polar residues" evidence="5">
    <location>
        <begin position="72"/>
        <end position="86"/>
    </location>
</feature>
<evidence type="ECO:0000256" key="5">
    <source>
        <dbReference type="SAM" id="MobiDB-lite"/>
    </source>
</evidence>
<keyword evidence="7" id="KW-0732">Signal</keyword>
<evidence type="ECO:0000256" key="4">
    <source>
        <dbReference type="ARBA" id="ARBA00022679"/>
    </source>
</evidence>
<reference evidence="8" key="1">
    <citation type="submission" date="2022-11" db="EMBL/GenBank/DDBJ databases">
        <authorList>
            <person name="Hyden B.L."/>
            <person name="Feng K."/>
            <person name="Yates T."/>
            <person name="Jawdy S."/>
            <person name="Smart L.B."/>
            <person name="Muchero W."/>
        </authorList>
    </citation>
    <scope>NUCLEOTIDE SEQUENCE</scope>
    <source>
        <tissue evidence="8">Shoot tip</tissue>
    </source>
</reference>
<gene>
    <name evidence="8" type="ORF">OIU79_029098</name>
</gene>
<feature type="signal peptide" evidence="7">
    <location>
        <begin position="1"/>
        <end position="19"/>
    </location>
</feature>
<dbReference type="Pfam" id="PF01501">
    <property type="entry name" value="Glyco_transf_8"/>
    <property type="match status" value="1"/>
</dbReference>
<evidence type="ECO:0000313" key="8">
    <source>
        <dbReference type="EMBL" id="KAJ6756847.1"/>
    </source>
</evidence>
<dbReference type="Pfam" id="PF25557">
    <property type="entry name" value="GAUT_1"/>
    <property type="match status" value="1"/>
</dbReference>
<feature type="compositionally biased region" description="Polar residues" evidence="5">
    <location>
        <begin position="148"/>
        <end position="159"/>
    </location>
</feature>
<keyword evidence="6" id="KW-1133">Transmembrane helix</keyword>
<comment type="similarity">
    <text evidence="2">Belongs to the glycosyltransferase 8 family.</text>
</comment>
<dbReference type="PANTHER" id="PTHR32116">
    <property type="entry name" value="GALACTURONOSYLTRANSFERASE 4-RELATED"/>
    <property type="match status" value="1"/>
</dbReference>